<sequence>MRTFPATVSSIRQAIGPATPAIGGGITTTSTTTVVRRVVRE</sequence>
<accession>A0ABY6BIF1</accession>
<dbReference type="RefSeq" id="WP_261696751.1">
    <property type="nucleotide sequence ID" value="NZ_CP104694.1"/>
</dbReference>
<reference evidence="1" key="1">
    <citation type="submission" date="2022-09" db="EMBL/GenBank/DDBJ databases">
        <title>Tahibacter sp. nov., isolated from a fresh water.</title>
        <authorList>
            <person name="Baek J.H."/>
            <person name="Lee J.K."/>
            <person name="Kim J.M."/>
            <person name="Jeon C.O."/>
        </authorList>
    </citation>
    <scope>NUCLEOTIDE SEQUENCE</scope>
    <source>
        <strain evidence="1">W38</strain>
    </source>
</reference>
<dbReference type="EMBL" id="CP104694">
    <property type="protein sequence ID" value="UXI69798.1"/>
    <property type="molecule type" value="Genomic_DNA"/>
</dbReference>
<protein>
    <submittedName>
        <fullName evidence="1">Uncharacterized protein</fullName>
    </submittedName>
</protein>
<proteinExistence type="predicted"/>
<keyword evidence="2" id="KW-1185">Reference proteome</keyword>
<name>A0ABY6BIF1_9GAMM</name>
<gene>
    <name evidence="1" type="ORF">N4264_09270</name>
</gene>
<evidence type="ECO:0000313" key="1">
    <source>
        <dbReference type="EMBL" id="UXI69798.1"/>
    </source>
</evidence>
<organism evidence="1 2">
    <name type="scientific">Tahibacter amnicola</name>
    <dbReference type="NCBI Taxonomy" id="2976241"/>
    <lineage>
        <taxon>Bacteria</taxon>
        <taxon>Pseudomonadati</taxon>
        <taxon>Pseudomonadota</taxon>
        <taxon>Gammaproteobacteria</taxon>
        <taxon>Lysobacterales</taxon>
        <taxon>Rhodanobacteraceae</taxon>
        <taxon>Tahibacter</taxon>
    </lineage>
</organism>
<dbReference type="Proteomes" id="UP001064632">
    <property type="component" value="Chromosome"/>
</dbReference>
<evidence type="ECO:0000313" key="2">
    <source>
        <dbReference type="Proteomes" id="UP001064632"/>
    </source>
</evidence>